<reference evidence="1" key="1">
    <citation type="submission" date="2022-04" db="EMBL/GenBank/DDBJ databases">
        <title>Genome of the entomopathogenic fungus Entomophthora muscae.</title>
        <authorList>
            <person name="Elya C."/>
            <person name="Lovett B.R."/>
            <person name="Lee E."/>
            <person name="Macias A.M."/>
            <person name="Hajek A.E."/>
            <person name="De Bivort B.L."/>
            <person name="Kasson M.T."/>
            <person name="De Fine Licht H.H."/>
            <person name="Stajich J.E."/>
        </authorList>
    </citation>
    <scope>NUCLEOTIDE SEQUENCE</scope>
    <source>
        <strain evidence="1">Berkeley</strain>
    </source>
</reference>
<comment type="caution">
    <text evidence="1">The sequence shown here is derived from an EMBL/GenBank/DDBJ whole genome shotgun (WGS) entry which is preliminary data.</text>
</comment>
<evidence type="ECO:0000313" key="1">
    <source>
        <dbReference type="EMBL" id="KAJ9071690.1"/>
    </source>
</evidence>
<name>A0ACC2TAS2_9FUNG</name>
<accession>A0ACC2TAS2</accession>
<organism evidence="1 2">
    <name type="scientific">Entomophthora muscae</name>
    <dbReference type="NCBI Taxonomy" id="34485"/>
    <lineage>
        <taxon>Eukaryota</taxon>
        <taxon>Fungi</taxon>
        <taxon>Fungi incertae sedis</taxon>
        <taxon>Zoopagomycota</taxon>
        <taxon>Entomophthoromycotina</taxon>
        <taxon>Entomophthoromycetes</taxon>
        <taxon>Entomophthorales</taxon>
        <taxon>Entomophthoraceae</taxon>
        <taxon>Entomophthora</taxon>
    </lineage>
</organism>
<keyword evidence="2" id="KW-1185">Reference proteome</keyword>
<protein>
    <submittedName>
        <fullName evidence="1">Uncharacterized protein</fullName>
    </submittedName>
</protein>
<evidence type="ECO:0000313" key="2">
    <source>
        <dbReference type="Proteomes" id="UP001165960"/>
    </source>
</evidence>
<proteinExistence type="predicted"/>
<dbReference type="EMBL" id="QTSX02003127">
    <property type="protein sequence ID" value="KAJ9071690.1"/>
    <property type="molecule type" value="Genomic_DNA"/>
</dbReference>
<gene>
    <name evidence="1" type="ORF">DSO57_1034458</name>
</gene>
<sequence length="104" mass="10763">MMGQFAFLGHFGHLAMVMVPIGLVIAGLNLGALAHQIGDLFPLKWVPDTSGALPDPDQYSISAGRCPPPIPCCGSSLHFNYSCLDPGVSSRLISSKAGSLGIGP</sequence>
<dbReference type="Proteomes" id="UP001165960">
    <property type="component" value="Unassembled WGS sequence"/>
</dbReference>